<dbReference type="EMBL" id="DAKRPA010000001">
    <property type="protein sequence ID" value="DBA05340.1"/>
    <property type="molecule type" value="Genomic_DNA"/>
</dbReference>
<evidence type="ECO:0000256" key="2">
    <source>
        <dbReference type="SAM" id="MobiDB-lite"/>
    </source>
</evidence>
<protein>
    <submittedName>
        <fullName evidence="3">Uncharacterized protein</fullName>
    </submittedName>
</protein>
<feature type="compositionally biased region" description="Basic residues" evidence="2">
    <location>
        <begin position="435"/>
        <end position="445"/>
    </location>
</feature>
<feature type="coiled-coil region" evidence="1">
    <location>
        <begin position="126"/>
        <end position="209"/>
    </location>
</feature>
<comment type="caution">
    <text evidence="3">The sequence shown here is derived from an EMBL/GenBank/DDBJ whole genome shotgun (WGS) entry which is preliminary data.</text>
</comment>
<feature type="coiled-coil region" evidence="1">
    <location>
        <begin position="16"/>
        <end position="75"/>
    </location>
</feature>
<proteinExistence type="predicted"/>
<feature type="compositionally biased region" description="Basic and acidic residues" evidence="2">
    <location>
        <begin position="337"/>
        <end position="352"/>
    </location>
</feature>
<dbReference type="AlphaFoldDB" id="A0AAV2ZIM2"/>
<feature type="region of interest" description="Disordered" evidence="2">
    <location>
        <begin position="214"/>
        <end position="235"/>
    </location>
</feature>
<accession>A0AAV2ZIM2</accession>
<feature type="compositionally biased region" description="Basic and acidic residues" evidence="2">
    <location>
        <begin position="378"/>
        <end position="397"/>
    </location>
</feature>
<evidence type="ECO:0000313" key="4">
    <source>
        <dbReference type="Proteomes" id="UP001146120"/>
    </source>
</evidence>
<feature type="compositionally biased region" description="Polar residues" evidence="2">
    <location>
        <begin position="417"/>
        <end position="433"/>
    </location>
</feature>
<name>A0AAV2ZIM2_9STRA</name>
<gene>
    <name evidence="3" type="ORF">N0F65_007502</name>
</gene>
<feature type="region of interest" description="Disordered" evidence="2">
    <location>
        <begin position="321"/>
        <end position="469"/>
    </location>
</feature>
<evidence type="ECO:0000256" key="1">
    <source>
        <dbReference type="SAM" id="Coils"/>
    </source>
</evidence>
<keyword evidence="1" id="KW-0175">Coiled coil</keyword>
<reference evidence="3" key="1">
    <citation type="submission" date="2022-11" db="EMBL/GenBank/DDBJ databases">
        <authorList>
            <person name="Morgan W.R."/>
            <person name="Tartar A."/>
        </authorList>
    </citation>
    <scope>NUCLEOTIDE SEQUENCE</scope>
    <source>
        <strain evidence="3">ARSEF 373</strain>
    </source>
</reference>
<organism evidence="3 4">
    <name type="scientific">Lagenidium giganteum</name>
    <dbReference type="NCBI Taxonomy" id="4803"/>
    <lineage>
        <taxon>Eukaryota</taxon>
        <taxon>Sar</taxon>
        <taxon>Stramenopiles</taxon>
        <taxon>Oomycota</taxon>
        <taxon>Peronosporomycetes</taxon>
        <taxon>Pythiales</taxon>
        <taxon>Pythiaceae</taxon>
    </lineage>
</organism>
<feature type="compositionally biased region" description="Polar residues" evidence="2">
    <location>
        <begin position="447"/>
        <end position="456"/>
    </location>
</feature>
<reference evidence="3" key="2">
    <citation type="journal article" date="2023" name="Microbiol Resour">
        <title>Decontamination and Annotation of the Draft Genome Sequence of the Oomycete Lagenidium giganteum ARSEF 373.</title>
        <authorList>
            <person name="Morgan W.R."/>
            <person name="Tartar A."/>
        </authorList>
    </citation>
    <scope>NUCLEOTIDE SEQUENCE</scope>
    <source>
        <strain evidence="3">ARSEF 373</strain>
    </source>
</reference>
<keyword evidence="4" id="KW-1185">Reference proteome</keyword>
<feature type="compositionally biased region" description="Polar residues" evidence="2">
    <location>
        <begin position="322"/>
        <end position="336"/>
    </location>
</feature>
<dbReference type="Proteomes" id="UP001146120">
    <property type="component" value="Unassembled WGS sequence"/>
</dbReference>
<evidence type="ECO:0000313" key="3">
    <source>
        <dbReference type="EMBL" id="DBA05340.1"/>
    </source>
</evidence>
<sequence>MNMVEEAHLKRQECLKAEHAEDITRVREAMEELEKQHRQYEITHSKSDAEMRQREEELRQRIARMESETNEERAAHATEIKSLKTEITVATLQAQQDATLFKEQERTLKDTIRAQLTATTALNETNQRLKSEVQKKSAAMIQLENRTATLESKLLSLEKERAHYTNQEERHRGAHAVDANYSSQLNSHVARVMSEFEALNEAHKALKANCRCSKEGPSRAVSKSNEADGKEGTTGNTSYYIDRLVKMKEQVSQEEDKRRELLFVNAQLILEQKQFQVKNKQQSEELRQLKEKLQTWLLRDERRRKEHEDLQLKVHALEGRLKQSSAQSIPQQSMASKSERDVQAPTEPHDAVETTIPGIEFPVENRSDVASPTPSGKRQREEDENIDPHVNDNDSKRAKVASEAGEGNESTFVAKLQASSQPPAADTETNTGSVRPKRRLSHFMSKRMQTSAATPSNPAPDKPSECQQQ</sequence>